<gene>
    <name evidence="3" type="ORF">BZK42_07185</name>
</gene>
<evidence type="ECO:0000313" key="3">
    <source>
        <dbReference type="EMBL" id="OQM42282.1"/>
    </source>
</evidence>
<feature type="transmembrane region" description="Helical" evidence="1">
    <location>
        <begin position="434"/>
        <end position="455"/>
    </location>
</feature>
<evidence type="ECO:0000256" key="1">
    <source>
        <dbReference type="SAM" id="Phobius"/>
    </source>
</evidence>
<feature type="chain" id="PRO_5012596404" description="DUF3999 domain-containing protein" evidence="2">
    <location>
        <begin position="22"/>
        <end position="464"/>
    </location>
</feature>
<evidence type="ECO:0000256" key="2">
    <source>
        <dbReference type="SAM" id="SignalP"/>
    </source>
</evidence>
<dbReference type="InterPro" id="IPR025060">
    <property type="entry name" value="DUF3999"/>
</dbReference>
<dbReference type="EMBL" id="NAEW01000003">
    <property type="protein sequence ID" value="OQM42282.1"/>
    <property type="molecule type" value="Genomic_DNA"/>
</dbReference>
<evidence type="ECO:0000313" key="4">
    <source>
        <dbReference type="Proteomes" id="UP000192573"/>
    </source>
</evidence>
<comment type="caution">
    <text evidence="3">The sequence shown here is derived from an EMBL/GenBank/DDBJ whole genome shotgun (WGS) entry which is preliminary data.</text>
</comment>
<reference evidence="3 4" key="1">
    <citation type="submission" date="2017-03" db="EMBL/GenBank/DDBJ databases">
        <authorList>
            <person name="Afonso C.L."/>
            <person name="Miller P.J."/>
            <person name="Scott M.A."/>
            <person name="Spackman E."/>
            <person name="Goraichik I."/>
            <person name="Dimitrov K.M."/>
            <person name="Suarez D.L."/>
            <person name="Swayne D.E."/>
        </authorList>
    </citation>
    <scope>NUCLEOTIDE SEQUENCE [LARGE SCALE GENOMIC DNA]</scope>
    <source>
        <strain evidence="3 4">ATCC 51113</strain>
    </source>
</reference>
<sequence>MKWMKAVLCSVLLGVTGAAVSSDEVKESPADYVTGVTLETTGTSPWYRLSLPPAVYPGTAWADLRDVRVFNHLGETVPFTLVAQKTQPVTPEAVALRFFPLDMSPVVPREEGQRGGDAIVLRSKSGIEIHLQSDDVKALGQSYLLTLPEETKDAFSLAQLRLNWDSQAGNWQGKASVYASSDLRYWRPVQEDAPLMDLTRDNDRLKMDTISASLTLSVEATRYLLVILDSQSPALTLNSVSAIAASSEPESERIVIEAQGNKVSDDEAVWRWAQPQPLTSLRIDLESEGVLPVELAWRSAEKEPWQPLTKTMLYNLDWRSAEDIHLSGQLVEAVRMTTINARLPERLPELSGMRDSYQLVFNTQGKGPYMLAWGNRAAKKADVGLDMLIPASLRKSQEIDYLPWATLQESVALGGEARLTATSVAEQQSQWKTLLVWGALILGVAVLALMAWRIWREVKKDNPT</sequence>
<accession>A0A1V8P0Q2</accession>
<feature type="signal peptide" evidence="2">
    <location>
        <begin position="1"/>
        <end position="21"/>
    </location>
</feature>
<name>A0A1V8P0Q2_CITBR</name>
<dbReference type="RefSeq" id="WP_080858946.1">
    <property type="nucleotide sequence ID" value="NZ_CP077405.1"/>
</dbReference>
<dbReference type="Pfam" id="PF13163">
    <property type="entry name" value="DUF3999"/>
    <property type="match status" value="1"/>
</dbReference>
<dbReference type="AlphaFoldDB" id="A0A1V8P0Q2"/>
<keyword evidence="2" id="KW-0732">Signal</keyword>
<evidence type="ECO:0008006" key="5">
    <source>
        <dbReference type="Google" id="ProtNLM"/>
    </source>
</evidence>
<protein>
    <recommendedName>
        <fullName evidence="5">DUF3999 domain-containing protein</fullName>
    </recommendedName>
</protein>
<keyword evidence="1" id="KW-1133">Transmembrane helix</keyword>
<keyword evidence="1" id="KW-0812">Transmembrane</keyword>
<keyword evidence="1" id="KW-0472">Membrane</keyword>
<organism evidence="3 4">
    <name type="scientific">Citrobacter braakii</name>
    <dbReference type="NCBI Taxonomy" id="57706"/>
    <lineage>
        <taxon>Bacteria</taxon>
        <taxon>Pseudomonadati</taxon>
        <taxon>Pseudomonadota</taxon>
        <taxon>Gammaproteobacteria</taxon>
        <taxon>Enterobacterales</taxon>
        <taxon>Enterobacteriaceae</taxon>
        <taxon>Citrobacter</taxon>
        <taxon>Citrobacter freundii complex</taxon>
    </lineage>
</organism>
<proteinExistence type="predicted"/>
<dbReference type="Proteomes" id="UP000192573">
    <property type="component" value="Unassembled WGS sequence"/>
</dbReference>